<keyword evidence="4" id="KW-0418">Kinase</keyword>
<dbReference type="PANTHER" id="PTHR24355">
    <property type="entry name" value="G PROTEIN-COUPLED RECEPTOR KINASE/RIBOSOMAL PROTEIN S6 KINASE"/>
    <property type="match status" value="1"/>
</dbReference>
<evidence type="ECO:0000313" key="7">
    <source>
        <dbReference type="EMBL" id="KAK9504589.1"/>
    </source>
</evidence>
<sequence length="268" mass="30637">MGTSNTKYRSNRYRAVESGSEKFSLATIIGKFSDRSFASISSVRTNYSVSRPWSRVSRRGWRESTLNNPLECVKTAWPVPLIEAVFLPNFKLCFKTFKTFKIVKPLAKGAFGKVYKVLKIDSQEFYAMKVLNKSKIIEENCVAQVKDEVKIQSICGHHPFIIDTPHYWQDRSRLYIVSKFMEGGDLFNLTEKCGTLPEDIVRIYVAELASALDFLHNAGVIFRDLKAENVLLDCDYHAVVTDFGLSKWLRYGEKTTTICGTLAYMEYV</sequence>
<keyword evidence="2" id="KW-0808">Transferase</keyword>
<evidence type="ECO:0000256" key="5">
    <source>
        <dbReference type="ARBA" id="ARBA00022840"/>
    </source>
</evidence>
<evidence type="ECO:0000256" key="3">
    <source>
        <dbReference type="ARBA" id="ARBA00022741"/>
    </source>
</evidence>
<keyword evidence="8" id="KW-1185">Reference proteome</keyword>
<keyword evidence="3" id="KW-0547">Nucleotide-binding</keyword>
<organism evidence="7 8">
    <name type="scientific">Rhynocoris fuscipes</name>
    <dbReference type="NCBI Taxonomy" id="488301"/>
    <lineage>
        <taxon>Eukaryota</taxon>
        <taxon>Metazoa</taxon>
        <taxon>Ecdysozoa</taxon>
        <taxon>Arthropoda</taxon>
        <taxon>Hexapoda</taxon>
        <taxon>Insecta</taxon>
        <taxon>Pterygota</taxon>
        <taxon>Neoptera</taxon>
        <taxon>Paraneoptera</taxon>
        <taxon>Hemiptera</taxon>
        <taxon>Heteroptera</taxon>
        <taxon>Panheteroptera</taxon>
        <taxon>Cimicomorpha</taxon>
        <taxon>Reduviidae</taxon>
        <taxon>Harpactorinae</taxon>
        <taxon>Harpactorini</taxon>
        <taxon>Rhynocoris</taxon>
    </lineage>
</organism>
<comment type="caution">
    <text evidence="7">The sequence shown here is derived from an EMBL/GenBank/DDBJ whole genome shotgun (WGS) entry which is preliminary data.</text>
</comment>
<dbReference type="PANTHER" id="PTHR24355:SF1">
    <property type="entry name" value="RIBOSOMAL PROTEIN S6 KINASE-RELATED PROTEIN"/>
    <property type="match status" value="1"/>
</dbReference>
<dbReference type="AlphaFoldDB" id="A0AAW1D0V9"/>
<dbReference type="Proteomes" id="UP001461498">
    <property type="component" value="Unassembled WGS sequence"/>
</dbReference>
<evidence type="ECO:0000256" key="2">
    <source>
        <dbReference type="ARBA" id="ARBA00022679"/>
    </source>
</evidence>
<evidence type="ECO:0000256" key="4">
    <source>
        <dbReference type="ARBA" id="ARBA00022777"/>
    </source>
</evidence>
<gene>
    <name evidence="7" type="ORF">O3M35_010891</name>
</gene>
<dbReference type="PROSITE" id="PS50011">
    <property type="entry name" value="PROTEIN_KINASE_DOM"/>
    <property type="match status" value="1"/>
</dbReference>
<dbReference type="InterPro" id="IPR011009">
    <property type="entry name" value="Kinase-like_dom_sf"/>
</dbReference>
<evidence type="ECO:0000259" key="6">
    <source>
        <dbReference type="PROSITE" id="PS50011"/>
    </source>
</evidence>
<evidence type="ECO:0000256" key="1">
    <source>
        <dbReference type="ARBA" id="ARBA00022527"/>
    </source>
</evidence>
<dbReference type="GO" id="GO:0005524">
    <property type="term" value="F:ATP binding"/>
    <property type="evidence" value="ECO:0007669"/>
    <property type="project" value="UniProtKB-KW"/>
</dbReference>
<dbReference type="EMBL" id="JAPXFL010000007">
    <property type="protein sequence ID" value="KAK9504589.1"/>
    <property type="molecule type" value="Genomic_DNA"/>
</dbReference>
<dbReference type="Gene3D" id="3.30.200.20">
    <property type="entry name" value="Phosphorylase Kinase, domain 1"/>
    <property type="match status" value="1"/>
</dbReference>
<dbReference type="FunFam" id="3.30.200.20:FF:000042">
    <property type="entry name" value="Aurora kinase A"/>
    <property type="match status" value="1"/>
</dbReference>
<proteinExistence type="predicted"/>
<dbReference type="InterPro" id="IPR000719">
    <property type="entry name" value="Prot_kinase_dom"/>
</dbReference>
<name>A0AAW1D0V9_9HEMI</name>
<dbReference type="SMART" id="SM00220">
    <property type="entry name" value="S_TKc"/>
    <property type="match status" value="1"/>
</dbReference>
<keyword evidence="5" id="KW-0067">ATP-binding</keyword>
<evidence type="ECO:0000313" key="8">
    <source>
        <dbReference type="Proteomes" id="UP001461498"/>
    </source>
</evidence>
<dbReference type="Gene3D" id="1.10.510.10">
    <property type="entry name" value="Transferase(Phosphotransferase) domain 1"/>
    <property type="match status" value="1"/>
</dbReference>
<dbReference type="GO" id="GO:0004674">
    <property type="term" value="F:protein serine/threonine kinase activity"/>
    <property type="evidence" value="ECO:0007669"/>
    <property type="project" value="UniProtKB-KW"/>
</dbReference>
<keyword evidence="1" id="KW-0723">Serine/threonine-protein kinase</keyword>
<accession>A0AAW1D0V9</accession>
<dbReference type="SUPFAM" id="SSF56112">
    <property type="entry name" value="Protein kinase-like (PK-like)"/>
    <property type="match status" value="1"/>
</dbReference>
<dbReference type="Pfam" id="PF00069">
    <property type="entry name" value="Pkinase"/>
    <property type="match status" value="1"/>
</dbReference>
<protein>
    <recommendedName>
        <fullName evidence="6">Protein kinase domain-containing protein</fullName>
    </recommendedName>
</protein>
<reference evidence="7 8" key="1">
    <citation type="submission" date="2022-12" db="EMBL/GenBank/DDBJ databases">
        <title>Chromosome-level genome assembly of true bugs.</title>
        <authorList>
            <person name="Ma L."/>
            <person name="Li H."/>
        </authorList>
    </citation>
    <scope>NUCLEOTIDE SEQUENCE [LARGE SCALE GENOMIC DNA]</scope>
    <source>
        <strain evidence="7">Lab_2022b</strain>
    </source>
</reference>
<feature type="domain" description="Protein kinase" evidence="6">
    <location>
        <begin position="100"/>
        <end position="268"/>
    </location>
</feature>